<feature type="chain" id="PRO_5028395506" evidence="1">
    <location>
        <begin position="24"/>
        <end position="147"/>
    </location>
</feature>
<gene>
    <name evidence="3" type="primary">LOC108077675</name>
</gene>
<dbReference type="PROSITE" id="PS51257">
    <property type="entry name" value="PROKAR_LIPOPROTEIN"/>
    <property type="match status" value="1"/>
</dbReference>
<organism evidence="2 3">
    <name type="scientific">Drosophila kikkawai</name>
    <name type="common">Fruit fly</name>
    <dbReference type="NCBI Taxonomy" id="30033"/>
    <lineage>
        <taxon>Eukaryota</taxon>
        <taxon>Metazoa</taxon>
        <taxon>Ecdysozoa</taxon>
        <taxon>Arthropoda</taxon>
        <taxon>Hexapoda</taxon>
        <taxon>Insecta</taxon>
        <taxon>Pterygota</taxon>
        <taxon>Neoptera</taxon>
        <taxon>Endopterygota</taxon>
        <taxon>Diptera</taxon>
        <taxon>Brachycera</taxon>
        <taxon>Muscomorpha</taxon>
        <taxon>Ephydroidea</taxon>
        <taxon>Drosophilidae</taxon>
        <taxon>Drosophila</taxon>
        <taxon>Sophophora</taxon>
    </lineage>
</organism>
<name>A0A6P4IE91_DROKI</name>
<feature type="signal peptide" evidence="1">
    <location>
        <begin position="1"/>
        <end position="23"/>
    </location>
</feature>
<dbReference type="AlphaFoldDB" id="A0A6P4IE91"/>
<dbReference type="RefSeq" id="XP_017026585.1">
    <property type="nucleotide sequence ID" value="XM_017171096.2"/>
</dbReference>
<evidence type="ECO:0000313" key="2">
    <source>
        <dbReference type="Proteomes" id="UP001652661"/>
    </source>
</evidence>
<dbReference type="OMA" id="ANNADCT"/>
<evidence type="ECO:0000313" key="3">
    <source>
        <dbReference type="RefSeq" id="XP_017026585.1"/>
    </source>
</evidence>
<accession>A0A6P4IE91</accession>
<evidence type="ECO:0000256" key="1">
    <source>
        <dbReference type="SAM" id="SignalP"/>
    </source>
</evidence>
<dbReference type="GeneID" id="108077675"/>
<protein>
    <submittedName>
        <fullName evidence="3">Spore coat protein SP96</fullName>
    </submittedName>
</protein>
<reference evidence="3" key="1">
    <citation type="submission" date="2025-08" db="UniProtKB">
        <authorList>
            <consortium name="RefSeq"/>
        </authorList>
    </citation>
    <scope>IDENTIFICATION</scope>
    <source>
        <strain evidence="3">14028-0561.14</strain>
        <tissue evidence="3">Whole fly</tissue>
    </source>
</reference>
<keyword evidence="1" id="KW-0732">Signal</keyword>
<keyword evidence="2" id="KW-1185">Reference proteome</keyword>
<proteinExistence type="predicted"/>
<dbReference type="OrthoDB" id="7872966at2759"/>
<dbReference type="Proteomes" id="UP001652661">
    <property type="component" value="Chromosome 3R"/>
</dbReference>
<sequence>MRAATIFSVIFVLAACLLRSSDAVTCTADASVANCIDCTDSANTSNAECVAEAEAAATTTTVAPTTTVAATEATTTATATTVASTATGGNRKRVRVTNMRFAVTRRIRIFRNRSTTARTTSTRNRNTVRRVNVRNRRGNGNVRVIVG</sequence>